<protein>
    <recommendedName>
        <fullName evidence="1">PiggyBac transposable element-derived protein domain-containing protein</fullName>
    </recommendedName>
</protein>
<keyword evidence="3" id="KW-1185">Reference proteome</keyword>
<evidence type="ECO:0000313" key="3">
    <source>
        <dbReference type="Proteomes" id="UP001209878"/>
    </source>
</evidence>
<name>A0AAD9JCG4_RIDPI</name>
<evidence type="ECO:0000313" key="2">
    <source>
        <dbReference type="EMBL" id="KAK2150627.1"/>
    </source>
</evidence>
<gene>
    <name evidence="2" type="ORF">NP493_2748g00008</name>
</gene>
<feature type="non-terminal residue" evidence="2">
    <location>
        <position position="1"/>
    </location>
</feature>
<dbReference type="EMBL" id="JAODUO010002740">
    <property type="protein sequence ID" value="KAK2150627.1"/>
    <property type="molecule type" value="Genomic_DNA"/>
</dbReference>
<comment type="caution">
    <text evidence="2">The sequence shown here is derived from an EMBL/GenBank/DDBJ whole genome shotgun (WGS) entry which is preliminary data.</text>
</comment>
<dbReference type="InterPro" id="IPR029526">
    <property type="entry name" value="PGBD"/>
</dbReference>
<evidence type="ECO:0000259" key="1">
    <source>
        <dbReference type="Pfam" id="PF13843"/>
    </source>
</evidence>
<reference evidence="2" key="1">
    <citation type="journal article" date="2023" name="Mol. Biol. Evol.">
        <title>Third-Generation Sequencing Reveals the Adaptive Role of the Epigenome in Three Deep-Sea Polychaetes.</title>
        <authorList>
            <person name="Perez M."/>
            <person name="Aroh O."/>
            <person name="Sun Y."/>
            <person name="Lan Y."/>
            <person name="Juniper S.K."/>
            <person name="Young C.R."/>
            <person name="Angers B."/>
            <person name="Qian P.Y."/>
        </authorList>
    </citation>
    <scope>NUCLEOTIDE SEQUENCE</scope>
    <source>
        <strain evidence="2">R07B-5</strain>
    </source>
</reference>
<accession>A0AAD9JCG4</accession>
<feature type="domain" description="PiggyBac transposable element-derived protein" evidence="1">
    <location>
        <begin position="35"/>
        <end position="79"/>
    </location>
</feature>
<organism evidence="2 3">
    <name type="scientific">Ridgeia piscesae</name>
    <name type="common">Tubeworm</name>
    <dbReference type="NCBI Taxonomy" id="27915"/>
    <lineage>
        <taxon>Eukaryota</taxon>
        <taxon>Metazoa</taxon>
        <taxon>Spiralia</taxon>
        <taxon>Lophotrochozoa</taxon>
        <taxon>Annelida</taxon>
        <taxon>Polychaeta</taxon>
        <taxon>Sedentaria</taxon>
        <taxon>Canalipalpata</taxon>
        <taxon>Sabellida</taxon>
        <taxon>Siboglinidae</taxon>
        <taxon>Ridgeia</taxon>
    </lineage>
</organism>
<dbReference type="AlphaFoldDB" id="A0AAD9JCG4"/>
<proteinExistence type="predicted"/>
<sequence length="80" mass="8699">SSYWQTVKITFSDGATAEVTLDELTAARGEGGAVLGRNFFADMATSTNAYVVVHGGRLWADTTEDEMRFFFGILILMGVN</sequence>
<dbReference type="Pfam" id="PF13843">
    <property type="entry name" value="DDE_Tnp_1_7"/>
    <property type="match status" value="1"/>
</dbReference>
<dbReference type="Proteomes" id="UP001209878">
    <property type="component" value="Unassembled WGS sequence"/>
</dbReference>